<feature type="compositionally biased region" description="Polar residues" evidence="1">
    <location>
        <begin position="229"/>
        <end position="238"/>
    </location>
</feature>
<feature type="compositionally biased region" description="Low complexity" evidence="1">
    <location>
        <begin position="53"/>
        <end position="75"/>
    </location>
</feature>
<dbReference type="AlphaFoldDB" id="A0A9P8GA59"/>
<organism evidence="2 3">
    <name type="scientific">Aureobasidium melanogenum</name>
    <name type="common">Aureobasidium pullulans var. melanogenum</name>
    <dbReference type="NCBI Taxonomy" id="46634"/>
    <lineage>
        <taxon>Eukaryota</taxon>
        <taxon>Fungi</taxon>
        <taxon>Dikarya</taxon>
        <taxon>Ascomycota</taxon>
        <taxon>Pezizomycotina</taxon>
        <taxon>Dothideomycetes</taxon>
        <taxon>Dothideomycetidae</taxon>
        <taxon>Dothideales</taxon>
        <taxon>Saccotheciaceae</taxon>
        <taxon>Aureobasidium</taxon>
    </lineage>
</organism>
<feature type="compositionally biased region" description="Polar residues" evidence="1">
    <location>
        <begin position="24"/>
        <end position="36"/>
    </location>
</feature>
<reference evidence="2" key="1">
    <citation type="journal article" date="2021" name="J Fungi (Basel)">
        <title>Virulence traits and population genomics of the black yeast Aureobasidium melanogenum.</title>
        <authorList>
            <person name="Cernosa A."/>
            <person name="Sun X."/>
            <person name="Gostincar C."/>
            <person name="Fang C."/>
            <person name="Gunde-Cimerman N."/>
            <person name="Song Z."/>
        </authorList>
    </citation>
    <scope>NUCLEOTIDE SEQUENCE</scope>
    <source>
        <strain evidence="2">EXF-8016</strain>
    </source>
</reference>
<gene>
    <name evidence="2" type="ORF">KCV03_g7649</name>
</gene>
<proteinExistence type="predicted"/>
<feature type="compositionally biased region" description="Polar residues" evidence="1">
    <location>
        <begin position="100"/>
        <end position="125"/>
    </location>
</feature>
<dbReference type="EMBL" id="JAHFYH010000065">
    <property type="protein sequence ID" value="KAH0216249.1"/>
    <property type="molecule type" value="Genomic_DNA"/>
</dbReference>
<dbReference type="OrthoDB" id="3898879at2759"/>
<protein>
    <submittedName>
        <fullName evidence="2">Uncharacterized protein</fullName>
    </submittedName>
</protein>
<evidence type="ECO:0000313" key="3">
    <source>
        <dbReference type="Proteomes" id="UP000767238"/>
    </source>
</evidence>
<feature type="region of interest" description="Disordered" evidence="1">
    <location>
        <begin position="1"/>
        <end position="128"/>
    </location>
</feature>
<reference evidence="2" key="2">
    <citation type="submission" date="2021-08" db="EMBL/GenBank/DDBJ databases">
        <authorList>
            <person name="Gostincar C."/>
            <person name="Sun X."/>
            <person name="Song Z."/>
            <person name="Gunde-Cimerman N."/>
        </authorList>
    </citation>
    <scope>NUCLEOTIDE SEQUENCE</scope>
    <source>
        <strain evidence="2">EXF-8016</strain>
    </source>
</reference>
<feature type="compositionally biased region" description="Polar residues" evidence="1">
    <location>
        <begin position="77"/>
        <end position="92"/>
    </location>
</feature>
<feature type="region of interest" description="Disordered" evidence="1">
    <location>
        <begin position="195"/>
        <end position="238"/>
    </location>
</feature>
<sequence>MSKKKGSKQQPAANGHQVPGPKNEPSSGQNNATPQGPKNMPPAGPKNNQSFGPRDNQPFRPQNNQPFRPQNNLPFRPQNNQPFRSHNNQNFGPNGHQGFHPNSQPFKPRNNQSFDSKVNNNNNWQKPDPAAINKLVQAHQLKATQGPQQAPVAISTLQHAEGGAIQDAATTDLPQPESAPAEAEQAQELPADVPPTLAEHSVPAPPTDLPASVTPVAASSEKLQEGRQSDINNTSGNPSSTQLLYAMWEAQLTKLKNKWLDQMKDDFQNLLGPFEPLQDHTPSSKGLDIDLDYQQWESAYRKENGQSRLDFSTDTITLGEAQDALRKLQAEKTAKKQMYNVLQMYARAEASFLEDTRAKFADFGSRTLALHHGFVQNEAALKERVTRFMDA</sequence>
<dbReference type="Proteomes" id="UP000767238">
    <property type="component" value="Unassembled WGS sequence"/>
</dbReference>
<name>A0A9P8GA59_AURME</name>
<evidence type="ECO:0000313" key="2">
    <source>
        <dbReference type="EMBL" id="KAH0216249.1"/>
    </source>
</evidence>
<comment type="caution">
    <text evidence="2">The sequence shown here is derived from an EMBL/GenBank/DDBJ whole genome shotgun (WGS) entry which is preliminary data.</text>
</comment>
<feature type="non-terminal residue" evidence="2">
    <location>
        <position position="391"/>
    </location>
</feature>
<accession>A0A9P8GA59</accession>
<evidence type="ECO:0000256" key="1">
    <source>
        <dbReference type="SAM" id="MobiDB-lite"/>
    </source>
</evidence>